<protein>
    <submittedName>
        <fullName evidence="3">Uncharacterized protein</fullName>
    </submittedName>
</protein>
<organism evidence="3 4">
    <name type="scientific">Pristionchus pacificus</name>
    <name type="common">Parasitic nematode worm</name>
    <dbReference type="NCBI Taxonomy" id="54126"/>
    <lineage>
        <taxon>Eukaryota</taxon>
        <taxon>Metazoa</taxon>
        <taxon>Ecdysozoa</taxon>
        <taxon>Nematoda</taxon>
        <taxon>Chromadorea</taxon>
        <taxon>Rhabditida</taxon>
        <taxon>Rhabditina</taxon>
        <taxon>Diplogasteromorpha</taxon>
        <taxon>Diplogasteroidea</taxon>
        <taxon>Neodiplogasteridae</taxon>
        <taxon>Pristionchus</taxon>
    </lineage>
</organism>
<dbReference type="Proteomes" id="UP000005239">
    <property type="component" value="Unassembled WGS sequence"/>
</dbReference>
<feature type="chain" id="PRO_5043422276" evidence="2">
    <location>
        <begin position="19"/>
        <end position="334"/>
    </location>
</feature>
<sequence length="334" mass="34576">MRGLFVSTLLAFIAVVSSQYPDEGPMLDMEPEYLEKRQAFPSQGSSIPPLPPVYVGGSQTTLPPLPLPSFTSRGPVPVGGSQTTLPPLPQPSNPSKGPLPVGGSQTTQPPRPVIVGSGTTFNPRLGKRQAVRSGTTPPPSAPIFVGGSQTTLPPRPLPPVISTDGPVFGSGIPSGSSQTTLGPLPQPSNPSKGPSPIGGSQTTQPPRPVVVGSGTTFNPRLGKRQDVRSRTSALLVFVGGQTSLPPRPFPPQTSNVPVFVGGQTSLPPRPFSFQTSNVPVFVGGQTSLPPIPFPPQTSNVPVFVGGQTSLPPRPQPFFTTGVPKVSRATIPTRG</sequence>
<feature type="signal peptide" evidence="2">
    <location>
        <begin position="1"/>
        <end position="18"/>
    </location>
</feature>
<feature type="region of interest" description="Disordered" evidence="1">
    <location>
        <begin position="306"/>
        <end position="334"/>
    </location>
</feature>
<dbReference type="EnsemblMetazoa" id="PPA40546.1">
    <property type="protein sequence ID" value="PPA40546.1"/>
    <property type="gene ID" value="WBGene00278915"/>
</dbReference>
<evidence type="ECO:0000256" key="1">
    <source>
        <dbReference type="SAM" id="MobiDB-lite"/>
    </source>
</evidence>
<name>A0A2A6C2Z2_PRIPA</name>
<evidence type="ECO:0000313" key="3">
    <source>
        <dbReference type="EnsemblMetazoa" id="PPA40546.1"/>
    </source>
</evidence>
<gene>
    <name evidence="3" type="primary">WBGene00278915</name>
</gene>
<accession>A0A8R1UZH3</accession>
<reference evidence="4" key="1">
    <citation type="journal article" date="2008" name="Nat. Genet.">
        <title>The Pristionchus pacificus genome provides a unique perspective on nematode lifestyle and parasitism.</title>
        <authorList>
            <person name="Dieterich C."/>
            <person name="Clifton S.W."/>
            <person name="Schuster L.N."/>
            <person name="Chinwalla A."/>
            <person name="Delehaunty K."/>
            <person name="Dinkelacker I."/>
            <person name="Fulton L."/>
            <person name="Fulton R."/>
            <person name="Godfrey J."/>
            <person name="Minx P."/>
            <person name="Mitreva M."/>
            <person name="Roeseler W."/>
            <person name="Tian H."/>
            <person name="Witte H."/>
            <person name="Yang S.P."/>
            <person name="Wilson R.K."/>
            <person name="Sommer R.J."/>
        </authorList>
    </citation>
    <scope>NUCLEOTIDE SEQUENCE [LARGE SCALE GENOMIC DNA]</scope>
    <source>
        <strain evidence="4">PS312</strain>
    </source>
</reference>
<reference evidence="3" key="2">
    <citation type="submission" date="2022-06" db="UniProtKB">
        <authorList>
            <consortium name="EnsemblMetazoa"/>
        </authorList>
    </citation>
    <scope>IDENTIFICATION</scope>
    <source>
        <strain evidence="3">PS312</strain>
    </source>
</reference>
<feature type="region of interest" description="Disordered" evidence="1">
    <location>
        <begin position="39"/>
        <end position="226"/>
    </location>
</feature>
<evidence type="ECO:0000313" key="4">
    <source>
        <dbReference type="Proteomes" id="UP000005239"/>
    </source>
</evidence>
<dbReference type="AlphaFoldDB" id="A0A2A6C2Z2"/>
<accession>A0A2A6C2Z2</accession>
<keyword evidence="2" id="KW-0732">Signal</keyword>
<evidence type="ECO:0000256" key="2">
    <source>
        <dbReference type="SAM" id="SignalP"/>
    </source>
</evidence>
<proteinExistence type="predicted"/>
<keyword evidence="4" id="KW-1185">Reference proteome</keyword>